<protein>
    <submittedName>
        <fullName evidence="1">Uncharacterized protein</fullName>
    </submittedName>
</protein>
<proteinExistence type="predicted"/>
<organism evidence="1 2">
    <name type="scientific">Parafrankia irregularis</name>
    <dbReference type="NCBI Taxonomy" id="795642"/>
    <lineage>
        <taxon>Bacteria</taxon>
        <taxon>Bacillati</taxon>
        <taxon>Actinomycetota</taxon>
        <taxon>Actinomycetes</taxon>
        <taxon>Frankiales</taxon>
        <taxon>Frankiaceae</taxon>
        <taxon>Parafrankia</taxon>
    </lineage>
</organism>
<name>A0A0S4QY23_9ACTN</name>
<evidence type="ECO:0000313" key="1">
    <source>
        <dbReference type="EMBL" id="CUU60047.1"/>
    </source>
</evidence>
<evidence type="ECO:0000313" key="2">
    <source>
        <dbReference type="Proteomes" id="UP000198802"/>
    </source>
</evidence>
<reference evidence="2" key="1">
    <citation type="submission" date="2015-11" db="EMBL/GenBank/DDBJ databases">
        <authorList>
            <person name="Varghese N."/>
        </authorList>
    </citation>
    <scope>NUCLEOTIDE SEQUENCE [LARGE SCALE GENOMIC DNA]</scope>
    <source>
        <strain evidence="2">DSM 45899</strain>
    </source>
</reference>
<sequence length="76" mass="8235">MASTWRRKARSRLTAMVGLALRTSGRLRRTGLVVAVLGALFLALDVATQAVPPWLFAFLWMAVGVGLLRRPAPSST</sequence>
<accession>A0A0S4QY23</accession>
<dbReference type="AlphaFoldDB" id="A0A0S4QY23"/>
<dbReference type="EMBL" id="FAOZ01000034">
    <property type="protein sequence ID" value="CUU60047.1"/>
    <property type="molecule type" value="Genomic_DNA"/>
</dbReference>
<keyword evidence="2" id="KW-1185">Reference proteome</keyword>
<gene>
    <name evidence="1" type="ORF">Ga0074812_13478</name>
</gene>
<dbReference type="RefSeq" id="WP_165615881.1">
    <property type="nucleotide sequence ID" value="NZ_FAOZ01000034.1"/>
</dbReference>
<dbReference type="Proteomes" id="UP000198802">
    <property type="component" value="Unassembled WGS sequence"/>
</dbReference>